<keyword evidence="3" id="KW-1185">Reference proteome</keyword>
<feature type="signal peptide" evidence="1">
    <location>
        <begin position="1"/>
        <end position="17"/>
    </location>
</feature>
<gene>
    <name evidence="2" type="ORF">Tco_0955037</name>
</gene>
<accession>A0ABQ5E621</accession>
<comment type="caution">
    <text evidence="2">The sequence shown here is derived from an EMBL/GenBank/DDBJ whole genome shotgun (WGS) entry which is preliminary data.</text>
</comment>
<name>A0ABQ5E621_9ASTR</name>
<reference evidence="2" key="1">
    <citation type="journal article" date="2022" name="Int. J. Mol. Sci.">
        <title>Draft Genome of Tanacetum Coccineum: Genomic Comparison of Closely Related Tanacetum-Family Plants.</title>
        <authorList>
            <person name="Yamashiro T."/>
            <person name="Shiraishi A."/>
            <person name="Nakayama K."/>
            <person name="Satake H."/>
        </authorList>
    </citation>
    <scope>NUCLEOTIDE SEQUENCE</scope>
</reference>
<evidence type="ECO:0000313" key="2">
    <source>
        <dbReference type="EMBL" id="GJT46322.1"/>
    </source>
</evidence>
<dbReference type="EMBL" id="BQNB010015975">
    <property type="protein sequence ID" value="GJT46322.1"/>
    <property type="molecule type" value="Genomic_DNA"/>
</dbReference>
<dbReference type="Proteomes" id="UP001151760">
    <property type="component" value="Unassembled WGS sequence"/>
</dbReference>
<feature type="chain" id="PRO_5046850984" evidence="1">
    <location>
        <begin position="18"/>
        <end position="557"/>
    </location>
</feature>
<keyword evidence="1" id="KW-0732">Signal</keyword>
<sequence length="557" mass="64811">MILIKLLLVIEILYISGNLKEFNQCLYDGNTLNEKHPSIYVVDSEETLILAEESRLKMKTKQDEHNDKPVDYSKLNKLYEYFVPKKQLSAKQAYWLPVSKPSVVINKPIQIVPKQLLKTIHHVKEACESDVIPFVIELRNSLTTFEQELHKEVFLMKHIFEGMETEVNECSVKQKYFKIEKKRLLIKNDRLLEENISCGIMCTFLRSLNEVDVSSNLSCMFIDNYAKCESLEIEFLNQRENSKLFNQLLKHFAILEEYCISIELSLQHNKDKMICNESWKTHDALLISEINNKSFEINDLKDQLQEKSIVVNEFKKLKDENVSLAFQVSSLVKEREHLKLRTQLYAKFSENKNELKNTSVNTKFENPSTSGHKIYVVTPFLKTQFIPKVVEKNDFLKTVTSHFTTNKVIEKCTKVLAPSLLRIESEPINAYFRNNSVDKSVKQKEKIEWKPTGRIFHTKRHKWLPTGRIFSRVGTKCPLTKITPATIVPSGNIITTTVILSVEPIKQSKRRYDNARIFLTKAYINSYSHPLNEHEFGLHQLPRVQEQNLSFGYLGVT</sequence>
<proteinExistence type="predicted"/>
<organism evidence="2 3">
    <name type="scientific">Tanacetum coccineum</name>
    <dbReference type="NCBI Taxonomy" id="301880"/>
    <lineage>
        <taxon>Eukaryota</taxon>
        <taxon>Viridiplantae</taxon>
        <taxon>Streptophyta</taxon>
        <taxon>Embryophyta</taxon>
        <taxon>Tracheophyta</taxon>
        <taxon>Spermatophyta</taxon>
        <taxon>Magnoliopsida</taxon>
        <taxon>eudicotyledons</taxon>
        <taxon>Gunneridae</taxon>
        <taxon>Pentapetalae</taxon>
        <taxon>asterids</taxon>
        <taxon>campanulids</taxon>
        <taxon>Asterales</taxon>
        <taxon>Asteraceae</taxon>
        <taxon>Asteroideae</taxon>
        <taxon>Anthemideae</taxon>
        <taxon>Anthemidinae</taxon>
        <taxon>Tanacetum</taxon>
    </lineage>
</organism>
<evidence type="ECO:0000313" key="3">
    <source>
        <dbReference type="Proteomes" id="UP001151760"/>
    </source>
</evidence>
<evidence type="ECO:0000256" key="1">
    <source>
        <dbReference type="SAM" id="SignalP"/>
    </source>
</evidence>
<reference evidence="2" key="2">
    <citation type="submission" date="2022-01" db="EMBL/GenBank/DDBJ databases">
        <authorList>
            <person name="Yamashiro T."/>
            <person name="Shiraishi A."/>
            <person name="Satake H."/>
            <person name="Nakayama K."/>
        </authorList>
    </citation>
    <scope>NUCLEOTIDE SEQUENCE</scope>
</reference>
<protein>
    <submittedName>
        <fullName evidence="2">Uncharacterized protein</fullName>
    </submittedName>
</protein>